<evidence type="ECO:0000256" key="7">
    <source>
        <dbReference type="ARBA" id="ARBA00023016"/>
    </source>
</evidence>
<sequence length="85" mass="9822">MSKKRKLLEKVLSGSRNIQFDDLVTLVQAFGFSLSRINGSHHIFTHPTIPELINLQNRNGKAIPYQVRQFLILIEEYALTLENEQ</sequence>
<evidence type="ECO:0000256" key="4">
    <source>
        <dbReference type="ARBA" id="ARBA00022759"/>
    </source>
</evidence>
<dbReference type="InterPro" id="IPR038570">
    <property type="entry name" value="HicA_sf"/>
</dbReference>
<dbReference type="AlphaFoldDB" id="A0A1B7VZE9"/>
<dbReference type="STRING" id="1803587.GCA_001593825_02100"/>
<dbReference type="GO" id="GO:0003729">
    <property type="term" value="F:mRNA binding"/>
    <property type="evidence" value="ECO:0007669"/>
    <property type="project" value="InterPro"/>
</dbReference>
<evidence type="ECO:0000256" key="1">
    <source>
        <dbReference type="ARBA" id="ARBA00006620"/>
    </source>
</evidence>
<accession>A0A1B7VZE9</accession>
<evidence type="ECO:0000256" key="5">
    <source>
        <dbReference type="ARBA" id="ARBA00022801"/>
    </source>
</evidence>
<reference evidence="8 9" key="1">
    <citation type="submission" date="2015-09" db="EMBL/GenBank/DDBJ databases">
        <title>Whole genome shotgun sequence assembly of Aphanizomenon flos-aquae UKL13.</title>
        <authorList>
            <person name="Driscoll C."/>
        </authorList>
    </citation>
    <scope>NUCLEOTIDE SEQUENCE [LARGE SCALE GENOMIC DNA]</scope>
    <source>
        <strain evidence="8">MDT13</strain>
    </source>
</reference>
<keyword evidence="5" id="KW-0378">Hydrolase</keyword>
<dbReference type="EMBL" id="LJOY01000012">
    <property type="protein sequence ID" value="OBQ26363.1"/>
    <property type="molecule type" value="Genomic_DNA"/>
</dbReference>
<organism evidence="8 9">
    <name type="scientific">Aphanizomenon flos-aquae LD13</name>
    <dbReference type="NCBI Taxonomy" id="1710894"/>
    <lineage>
        <taxon>Bacteria</taxon>
        <taxon>Bacillati</taxon>
        <taxon>Cyanobacteriota</taxon>
        <taxon>Cyanophyceae</taxon>
        <taxon>Nostocales</taxon>
        <taxon>Aphanizomenonaceae</taxon>
        <taxon>Aphanizomenon</taxon>
    </lineage>
</organism>
<comment type="caution">
    <text evidence="8">The sequence shown here is derived from an EMBL/GenBank/DDBJ whole genome shotgun (WGS) entry which is preliminary data.</text>
</comment>
<evidence type="ECO:0000313" key="8">
    <source>
        <dbReference type="EMBL" id="OBQ26363.1"/>
    </source>
</evidence>
<proteinExistence type="inferred from homology"/>
<evidence type="ECO:0000313" key="9">
    <source>
        <dbReference type="Proteomes" id="UP000092382"/>
    </source>
</evidence>
<dbReference type="InterPro" id="IPR012933">
    <property type="entry name" value="HicA_mRNA_interferase"/>
</dbReference>
<evidence type="ECO:0008006" key="10">
    <source>
        <dbReference type="Google" id="ProtNLM"/>
    </source>
</evidence>
<keyword evidence="6" id="KW-0694">RNA-binding</keyword>
<dbReference type="GO" id="GO:0016787">
    <property type="term" value="F:hydrolase activity"/>
    <property type="evidence" value="ECO:0007669"/>
    <property type="project" value="UniProtKB-KW"/>
</dbReference>
<keyword evidence="2" id="KW-1277">Toxin-antitoxin system</keyword>
<evidence type="ECO:0000256" key="3">
    <source>
        <dbReference type="ARBA" id="ARBA00022722"/>
    </source>
</evidence>
<keyword evidence="7" id="KW-0346">Stress response</keyword>
<dbReference type="GO" id="GO:0004519">
    <property type="term" value="F:endonuclease activity"/>
    <property type="evidence" value="ECO:0007669"/>
    <property type="project" value="UniProtKB-KW"/>
</dbReference>
<gene>
    <name evidence="8" type="ORF">AN481_05320</name>
</gene>
<name>A0A1B7VZE9_APHFL</name>
<comment type="similarity">
    <text evidence="1">Belongs to the HicA mRNA interferase family.</text>
</comment>
<dbReference type="Gene3D" id="3.30.920.30">
    <property type="entry name" value="Hypothetical protein"/>
    <property type="match status" value="1"/>
</dbReference>
<dbReference type="SUPFAM" id="SSF54786">
    <property type="entry name" value="YcfA/nrd intein domain"/>
    <property type="match status" value="1"/>
</dbReference>
<keyword evidence="4" id="KW-0255">Endonuclease</keyword>
<evidence type="ECO:0000256" key="6">
    <source>
        <dbReference type="ARBA" id="ARBA00022884"/>
    </source>
</evidence>
<dbReference type="PATRIC" id="fig|1710894.3.peg.2084"/>
<dbReference type="Pfam" id="PF07927">
    <property type="entry name" value="HicA_toxin"/>
    <property type="match status" value="1"/>
</dbReference>
<protein>
    <recommendedName>
        <fullName evidence="10">Toxin HicA</fullName>
    </recommendedName>
</protein>
<keyword evidence="3" id="KW-0540">Nuclease</keyword>
<evidence type="ECO:0000256" key="2">
    <source>
        <dbReference type="ARBA" id="ARBA00022649"/>
    </source>
</evidence>
<dbReference type="Proteomes" id="UP000092382">
    <property type="component" value="Unassembled WGS sequence"/>
</dbReference>